<feature type="signal peptide" evidence="2">
    <location>
        <begin position="1"/>
        <end position="22"/>
    </location>
</feature>
<keyword evidence="2" id="KW-0732">Signal</keyword>
<evidence type="ECO:0000256" key="1">
    <source>
        <dbReference type="SAM" id="MobiDB-lite"/>
    </source>
</evidence>
<feature type="region of interest" description="Disordered" evidence="1">
    <location>
        <begin position="23"/>
        <end position="83"/>
    </location>
</feature>
<dbReference type="RefSeq" id="WP_074264993.1">
    <property type="nucleotide sequence ID" value="NZ_FSRM01000001.1"/>
</dbReference>
<dbReference type="EMBL" id="FSRM01000001">
    <property type="protein sequence ID" value="SIO15520.1"/>
    <property type="molecule type" value="Genomic_DNA"/>
</dbReference>
<gene>
    <name evidence="3" type="ORF">SAMN05444168_3041</name>
</gene>
<evidence type="ECO:0000313" key="4">
    <source>
        <dbReference type="Proteomes" id="UP000184693"/>
    </source>
</evidence>
<evidence type="ECO:0000313" key="3">
    <source>
        <dbReference type="EMBL" id="SIO15520.1"/>
    </source>
</evidence>
<feature type="chain" id="PRO_5013246808" description="DUF4124 domain-containing protein" evidence="2">
    <location>
        <begin position="23"/>
        <end position="83"/>
    </location>
</feature>
<feature type="compositionally biased region" description="Basic and acidic residues" evidence="1">
    <location>
        <begin position="70"/>
        <end position="83"/>
    </location>
</feature>
<dbReference type="OrthoDB" id="9007970at2"/>
<proteinExistence type="predicted"/>
<evidence type="ECO:0000256" key="2">
    <source>
        <dbReference type="SAM" id="SignalP"/>
    </source>
</evidence>
<reference evidence="3 4" key="1">
    <citation type="submission" date="2016-11" db="EMBL/GenBank/DDBJ databases">
        <authorList>
            <person name="Jaros S."/>
            <person name="Januszkiewicz K."/>
            <person name="Wedrychowicz H."/>
        </authorList>
    </citation>
    <scope>NUCLEOTIDE SEQUENCE [LARGE SCALE GENOMIC DNA]</scope>
    <source>
        <strain evidence="3 4">GAS86</strain>
    </source>
</reference>
<dbReference type="AlphaFoldDB" id="A0A1N6H6W7"/>
<sequence length="83" mass="9520">MKPMSLLLCGIVVSLIAAPTFAQQRSQGWNWRPDRTASLETWQQGERPREFTPPAPRGDLRGDIASNVRTRPEPPRESEQRRH</sequence>
<name>A0A1N6H6W7_9BURK</name>
<evidence type="ECO:0008006" key="5">
    <source>
        <dbReference type="Google" id="ProtNLM"/>
    </source>
</evidence>
<dbReference type="Proteomes" id="UP000184693">
    <property type="component" value="Unassembled WGS sequence"/>
</dbReference>
<organism evidence="3 4">
    <name type="scientific">Paraburkholderia phenazinium</name>
    <dbReference type="NCBI Taxonomy" id="60549"/>
    <lineage>
        <taxon>Bacteria</taxon>
        <taxon>Pseudomonadati</taxon>
        <taxon>Pseudomonadota</taxon>
        <taxon>Betaproteobacteria</taxon>
        <taxon>Burkholderiales</taxon>
        <taxon>Burkholderiaceae</taxon>
        <taxon>Paraburkholderia</taxon>
    </lineage>
</organism>
<protein>
    <recommendedName>
        <fullName evidence="5">DUF4124 domain-containing protein</fullName>
    </recommendedName>
</protein>
<accession>A0A1N6H6W7</accession>